<evidence type="ECO:0000313" key="3">
    <source>
        <dbReference type="Proteomes" id="UP000051888"/>
    </source>
</evidence>
<name>A0A0Q3TB01_9BACI</name>
<proteinExistence type="predicted"/>
<dbReference type="CDD" id="cd00077">
    <property type="entry name" value="HDc"/>
    <property type="match status" value="1"/>
</dbReference>
<dbReference type="PATRIC" id="fig|157838.3.peg.4486"/>
<feature type="domain" description="HD-GYP" evidence="1">
    <location>
        <begin position="121"/>
        <end position="319"/>
    </location>
</feature>
<dbReference type="STRING" id="157838.AN964_20340"/>
<dbReference type="SUPFAM" id="SSF109604">
    <property type="entry name" value="HD-domain/PDEase-like"/>
    <property type="match status" value="1"/>
</dbReference>
<dbReference type="RefSeq" id="WP_055741642.1">
    <property type="nucleotide sequence ID" value="NZ_JAAIWL010000026.1"/>
</dbReference>
<evidence type="ECO:0000313" key="2">
    <source>
        <dbReference type="EMBL" id="KQL51336.1"/>
    </source>
</evidence>
<dbReference type="InterPro" id="IPR037522">
    <property type="entry name" value="HD_GYP_dom"/>
</dbReference>
<dbReference type="Pfam" id="PF13487">
    <property type="entry name" value="HD_5"/>
    <property type="match status" value="1"/>
</dbReference>
<dbReference type="PROSITE" id="PS51832">
    <property type="entry name" value="HD_GYP"/>
    <property type="match status" value="1"/>
</dbReference>
<protein>
    <recommendedName>
        <fullName evidence="1">HD-GYP domain-containing protein</fullName>
    </recommendedName>
</protein>
<organism evidence="2 3">
    <name type="scientific">Heyndrickxia shackletonii</name>
    <dbReference type="NCBI Taxonomy" id="157838"/>
    <lineage>
        <taxon>Bacteria</taxon>
        <taxon>Bacillati</taxon>
        <taxon>Bacillota</taxon>
        <taxon>Bacilli</taxon>
        <taxon>Bacillales</taxon>
        <taxon>Bacillaceae</taxon>
        <taxon>Heyndrickxia</taxon>
    </lineage>
</organism>
<dbReference type="PANTHER" id="PTHR43155:SF2">
    <property type="entry name" value="CYCLIC DI-GMP PHOSPHODIESTERASE PA4108"/>
    <property type="match status" value="1"/>
</dbReference>
<reference evidence="2 3" key="1">
    <citation type="submission" date="2015-09" db="EMBL/GenBank/DDBJ databases">
        <title>Genome sequencing project for genomic taxonomy and phylogenomics of Bacillus-like bacteria.</title>
        <authorList>
            <person name="Liu B."/>
            <person name="Wang J."/>
            <person name="Zhu Y."/>
            <person name="Liu G."/>
            <person name="Chen Q."/>
            <person name="Chen Z."/>
            <person name="Lan J."/>
            <person name="Che J."/>
            <person name="Ge C."/>
            <person name="Shi H."/>
            <person name="Pan Z."/>
            <person name="Liu X."/>
        </authorList>
    </citation>
    <scope>NUCLEOTIDE SEQUENCE [LARGE SCALE GENOMIC DNA]</scope>
    <source>
        <strain evidence="2 3">LMG 18435</strain>
    </source>
</reference>
<comment type="caution">
    <text evidence="2">The sequence shown here is derived from an EMBL/GenBank/DDBJ whole genome shotgun (WGS) entry which is preliminary data.</text>
</comment>
<keyword evidence="3" id="KW-1185">Reference proteome</keyword>
<dbReference type="AlphaFoldDB" id="A0A0Q3TB01"/>
<dbReference type="PANTHER" id="PTHR43155">
    <property type="entry name" value="CYCLIC DI-GMP PHOSPHODIESTERASE PA4108-RELATED"/>
    <property type="match status" value="1"/>
</dbReference>
<dbReference type="EMBL" id="LJJC01000006">
    <property type="protein sequence ID" value="KQL51336.1"/>
    <property type="molecule type" value="Genomic_DNA"/>
</dbReference>
<evidence type="ECO:0000259" key="1">
    <source>
        <dbReference type="PROSITE" id="PS51832"/>
    </source>
</evidence>
<dbReference type="Gene3D" id="1.10.3210.10">
    <property type="entry name" value="Hypothetical protein af1432"/>
    <property type="match status" value="1"/>
</dbReference>
<sequence>MKIKVESLREGCILEEDVMGMTSFPIIPKKTIIDKNYINILLAFKINEVNVENKMADGTSLKTQNSEQKLSTESTVKNKLKSSFQEQYNEAVLKYKTDFKNWQSGAVINVANVKEYLYPLLEKIEDDVNRQILSLHHYSNKEDYIYHHSIAVGILSGIIAKKMNYSKGEYFQAALAGCLANAGMSKVSPYIIKKKSTLISGEMNEVQEHVVQSLKMVQNTPLLKSETKLAIFQHHERLDGSGYPLKLKGNKIHSLSRIVAVADVFHALISDRLYHENVSVFKAIEILISDCFGQFDISVINVLLNMISVHLVIGTKVKLSNNQLGEIMFTKSSALTRPLIKMLNSSDIIDLEKRRDICIEEIV</sequence>
<accession>A0A0Q3TB01</accession>
<dbReference type="InterPro" id="IPR003607">
    <property type="entry name" value="HD/PDEase_dom"/>
</dbReference>
<dbReference type="Proteomes" id="UP000051888">
    <property type="component" value="Unassembled WGS sequence"/>
</dbReference>
<gene>
    <name evidence="2" type="ORF">AN964_20340</name>
</gene>
<dbReference type="OrthoDB" id="9759601at2"/>